<dbReference type="GO" id="GO:0003723">
    <property type="term" value="F:RNA binding"/>
    <property type="evidence" value="ECO:0007669"/>
    <property type="project" value="UniProtKB-KW"/>
</dbReference>
<feature type="domain" description="Piwi" evidence="9">
    <location>
        <begin position="702"/>
        <end position="804"/>
    </location>
</feature>
<feature type="domain" description="Reverse transcriptase" evidence="10">
    <location>
        <begin position="1204"/>
        <end position="1462"/>
    </location>
</feature>
<evidence type="ECO:0000256" key="5">
    <source>
        <dbReference type="ARBA" id="ARBA00023158"/>
    </source>
</evidence>
<dbReference type="SMART" id="SM00949">
    <property type="entry name" value="PAZ"/>
    <property type="match status" value="1"/>
</dbReference>
<evidence type="ECO:0000256" key="3">
    <source>
        <dbReference type="ARBA" id="ARBA00022845"/>
    </source>
</evidence>
<evidence type="ECO:0000259" key="8">
    <source>
        <dbReference type="PROSITE" id="PS50821"/>
    </source>
</evidence>
<dbReference type="Gene3D" id="3.30.70.270">
    <property type="match status" value="1"/>
</dbReference>
<evidence type="ECO:0000313" key="12">
    <source>
        <dbReference type="Proteomes" id="UP000289340"/>
    </source>
</evidence>
<dbReference type="Pfam" id="PF02170">
    <property type="entry name" value="PAZ"/>
    <property type="match status" value="1"/>
</dbReference>
<evidence type="ECO:0000313" key="11">
    <source>
        <dbReference type="EMBL" id="RZB81781.1"/>
    </source>
</evidence>
<dbReference type="Pfam" id="PF16486">
    <property type="entry name" value="ArgoN"/>
    <property type="match status" value="1"/>
</dbReference>
<dbReference type="Gene3D" id="3.60.10.10">
    <property type="entry name" value="Endonuclease/exonuclease/phosphatase"/>
    <property type="match status" value="1"/>
</dbReference>
<dbReference type="GO" id="GO:0051607">
    <property type="term" value="P:defense response to virus"/>
    <property type="evidence" value="ECO:0007669"/>
    <property type="project" value="UniProtKB-ARBA"/>
</dbReference>
<dbReference type="InterPro" id="IPR012337">
    <property type="entry name" value="RNaseH-like_sf"/>
</dbReference>
<dbReference type="Gene3D" id="3.30.420.10">
    <property type="entry name" value="Ribonuclease H-like superfamily/Ribonuclease H"/>
    <property type="match status" value="1"/>
</dbReference>
<dbReference type="Pfam" id="PF00078">
    <property type="entry name" value="RVT_1"/>
    <property type="match status" value="1"/>
</dbReference>
<keyword evidence="5" id="KW-0943">RNA-mediated gene silencing</keyword>
<dbReference type="InterPro" id="IPR000477">
    <property type="entry name" value="RT_dom"/>
</dbReference>
<accession>A0A445I6Y0</accession>
<dbReference type="Pfam" id="PF08699">
    <property type="entry name" value="ArgoL1"/>
    <property type="match status" value="1"/>
</dbReference>
<dbReference type="PROSITE" id="PS50822">
    <property type="entry name" value="PIWI"/>
    <property type="match status" value="2"/>
</dbReference>
<dbReference type="Gene3D" id="2.170.260.10">
    <property type="entry name" value="paz domain"/>
    <property type="match status" value="1"/>
</dbReference>
<dbReference type="Proteomes" id="UP000289340">
    <property type="component" value="Chromosome 11"/>
</dbReference>
<dbReference type="SUPFAM" id="SSF53098">
    <property type="entry name" value="Ribonuclease H-like"/>
    <property type="match status" value="2"/>
</dbReference>
<keyword evidence="12" id="KW-1185">Reference proteome</keyword>
<dbReference type="InterPro" id="IPR043502">
    <property type="entry name" value="DNA/RNA_pol_sf"/>
</dbReference>
<dbReference type="GO" id="GO:0006417">
    <property type="term" value="P:regulation of translation"/>
    <property type="evidence" value="ECO:0007669"/>
    <property type="project" value="UniProtKB-KW"/>
</dbReference>
<dbReference type="InterPro" id="IPR032474">
    <property type="entry name" value="Argonaute_N"/>
</dbReference>
<dbReference type="PROSITE" id="PS50878">
    <property type="entry name" value="RT_POL"/>
    <property type="match status" value="1"/>
</dbReference>
<dbReference type="InterPro" id="IPR003100">
    <property type="entry name" value="PAZ_dom"/>
</dbReference>
<keyword evidence="2" id="KW-0678">Repressor</keyword>
<dbReference type="InterPro" id="IPR043128">
    <property type="entry name" value="Rev_trsase/Diguanyl_cyclase"/>
</dbReference>
<evidence type="ECO:0000256" key="6">
    <source>
        <dbReference type="ARBA" id="ARBA00023274"/>
    </source>
</evidence>
<keyword evidence="4" id="KW-0694">RNA-binding</keyword>
<dbReference type="SMART" id="SM01163">
    <property type="entry name" value="DUF1785"/>
    <property type="match status" value="1"/>
</dbReference>
<feature type="region of interest" description="Disordered" evidence="7">
    <location>
        <begin position="1"/>
        <end position="34"/>
    </location>
</feature>
<dbReference type="SUPFAM" id="SSF101690">
    <property type="entry name" value="PAZ domain"/>
    <property type="match status" value="1"/>
</dbReference>
<dbReference type="FunFam" id="2.170.260.10:FF:000008">
    <property type="entry name" value="Protein argonaute 7"/>
    <property type="match status" value="1"/>
</dbReference>
<dbReference type="Pfam" id="PF02171">
    <property type="entry name" value="Piwi"/>
    <property type="match status" value="2"/>
</dbReference>
<feature type="domain" description="Piwi" evidence="9">
    <location>
        <begin position="1638"/>
        <end position="1825"/>
    </location>
</feature>
<dbReference type="SMART" id="SM00950">
    <property type="entry name" value="Piwi"/>
    <property type="match status" value="2"/>
</dbReference>
<dbReference type="PANTHER" id="PTHR22891">
    <property type="entry name" value="EUKARYOTIC TRANSLATION INITIATION FACTOR 2C"/>
    <property type="match status" value="1"/>
</dbReference>
<evidence type="ECO:0000259" key="9">
    <source>
        <dbReference type="PROSITE" id="PS50822"/>
    </source>
</evidence>
<evidence type="ECO:0000259" key="10">
    <source>
        <dbReference type="PROSITE" id="PS50878"/>
    </source>
</evidence>
<dbReference type="PROSITE" id="PS50821">
    <property type="entry name" value="PAZ"/>
    <property type="match status" value="1"/>
</dbReference>
<dbReference type="InterPro" id="IPR036691">
    <property type="entry name" value="Endo/exonu/phosph_ase_sf"/>
</dbReference>
<dbReference type="Gene3D" id="3.40.50.2300">
    <property type="match status" value="1"/>
</dbReference>
<dbReference type="InterPro" id="IPR036397">
    <property type="entry name" value="RNaseH_sf"/>
</dbReference>
<dbReference type="SUPFAM" id="SSF56672">
    <property type="entry name" value="DNA/RNA polymerases"/>
    <property type="match status" value="1"/>
</dbReference>
<dbReference type="InterPro" id="IPR014811">
    <property type="entry name" value="ArgoL1"/>
</dbReference>
<evidence type="ECO:0000256" key="2">
    <source>
        <dbReference type="ARBA" id="ARBA00022491"/>
    </source>
</evidence>
<feature type="compositionally biased region" description="Polar residues" evidence="7">
    <location>
        <begin position="516"/>
        <end position="526"/>
    </location>
</feature>
<evidence type="ECO:0000256" key="4">
    <source>
        <dbReference type="ARBA" id="ARBA00022884"/>
    </source>
</evidence>
<proteinExistence type="inferred from homology"/>
<feature type="compositionally biased region" description="Basic and acidic residues" evidence="7">
    <location>
        <begin position="527"/>
        <end position="544"/>
    </location>
</feature>
<evidence type="ECO:0000256" key="7">
    <source>
        <dbReference type="SAM" id="MobiDB-lite"/>
    </source>
</evidence>
<sequence length="1861" mass="212791">MTEEVPGIVEAAEPPTSSQSPADVPHNLETEQMTPTKYSIISRNGVGTTGKHIPLLVNLFEVAVNVPDTVFFQYSVAITFEDKQAVESKGIGRKVIDRLYQTYSSELGGKRFVYDGGKTLYTVGPLPLNKYEFKVLLEKSFTKRSAKSPGANGSLHEETKRSKHSFQSKTFMVEISFATKIPLQSIVISLKEVESDTNSQDALRVLDTILRQRAANCGCLLVRQSFFHDDSRNFNDVGAGVTAVSGFHSSFRSTQRGLSLNIDVSTTIIIKPGPVIDFLLSNQQVKEPRYIDWEKAKKMLKNLRVQATHHNQEFKISGLSEKPCIQQLFSMKVKNDDNNSRGQTVDITVYEYFAKHCGIELTSSAYLPCLDVGKPKRPVYLPLELCSLVSLQRYTKVLSLMQRASLVEKSRQKPQDRIKILKSAVGKCYDDDPVLAACGISIEKQLNLIEGRVLETPKKMASRLFQDLMEVRPISGLINAEQYLGENSIPEELKLSWVEQVDHGQETDAGKLQKLGETQQKKSNNILDKESENKSKNEVLEIKNQSGRDDTGIGLFVSCIEEPRIGGSPMFDMREEPMTEPMTTMEVLDLGSAMNPPQELNKLKVGKNDDCIPHNGRWNFNKKTLLQASHIDYWAVVNFSASCDTSYISRELIRCGMSKGINIERPYTLIEEEPQLRKSHPVARVERMFDLLASKLNREPKLILCVLPERKICDIYGPWKKKCLSEIGVVTQCIAPVKITNQYLTNVLLKINSKLGGINSLLAIEHSGHLPLIKDTPTMILGMDVSHNSLGRLDSPSIAAVVGSRHWPLISRYRASVRMQASKVEMIDALYKPLENGSDDGIIRLRNGVGIIVDKEWKKDVVDVRRVGDHIIALKVVVGQDTFNVISGYAPQVGLAEHFKVKFWEDLEGVLQDIPQGEKVFLGGDLNGHVGSVTRGFEGVHGGFGLGEMNGEGKFILEFSEALDLSIANTWFKKRAEHLITYKSGGTCSQIDFFLIRKSDRKYCLNCKVIPGESLTTQHRVLVMDVRIRDRAKRRSPMVAPRIKWWHLKGEKQGIFQQKIWEGWCGQSQGSANDMWNKMSQEIIKVAKETLGESRGFEPRGKESWWWNESVQSKVRVKKECFKEWSRCKNSETWDKYKIARNETKKAERWKAYFHNLFNDGYGYDSSSLDTREEDRNYKYYRRIQKQEVKEALKRMSNGKAVGPDNISIEVWKTLGDRGLEWLTKLFNEIMRGIKLMSHTMKLWERVIERRLRKETQVTENQFSFMLGRSIMEAIYLLRRVMEQYRMDQQDLHLIFIDLEKAYDRVPREILWKALEKKGVRVAYIRAIQDMYDRVSTSVRTQGGESDDFPITIGLHQGSTLSPYLFTLIMDVLTEQIQEIAPRCMLFADDIVLLGESREELNERLETWRRALETHGFRLSKSKSEYMECKFNKRRRVSNSEVKIGDHIIPQVTRFKYLGSVIQDDGEIEGDVNHRIQAGWMKWRKASGVLCDAKVPIKLKGKFYRTAVRPAILYGTECWAVKSQHENKVGVAEMRMLRWMCGKTRQDKIRNEAIRERVGVAPIVEKMVKNRLRWFGHVERRPVNSVVRRVDQMERRQTIRGRGRPKKTIREVIKKDLELNDLDRSMELDRTLWRKELLLDFYDSSNGRKPTQFIVFRDGVSESQFEQVLTIELNQIIKAYQHLGEVNVPQFTVIVAQKKHHIKLFLPNGPENVPPGTVVDTTITHPRNYDFYMCAHAGMLGTSRPVHYHVLLDEIGFSADGLQNLIHSLSYVYAFFLFVYTKFHYPWLMHVYTYFRNQRSTIATSVVAPICYAHHAAAQMGQLLNFDDSSETGSSPASEGGIPIPELPRLHRNVRSSMFFC</sequence>
<dbReference type="InterPro" id="IPR036085">
    <property type="entry name" value="PAZ_dom_sf"/>
</dbReference>
<dbReference type="SUPFAM" id="SSF56219">
    <property type="entry name" value="DNase I-like"/>
    <property type="match status" value="1"/>
</dbReference>
<name>A0A445I6Y0_GLYSO</name>
<keyword evidence="3" id="KW-0810">Translation regulation</keyword>
<keyword evidence="6" id="KW-0687">Ribonucleoprotein</keyword>
<comment type="caution">
    <text evidence="11">The sequence shown here is derived from an EMBL/GenBank/DDBJ whole genome shotgun (WGS) entry which is preliminary data.</text>
</comment>
<evidence type="ECO:0000256" key="1">
    <source>
        <dbReference type="ARBA" id="ARBA00008201"/>
    </source>
</evidence>
<organism evidence="11 12">
    <name type="scientific">Glycine soja</name>
    <name type="common">Wild soybean</name>
    <dbReference type="NCBI Taxonomy" id="3848"/>
    <lineage>
        <taxon>Eukaryota</taxon>
        <taxon>Viridiplantae</taxon>
        <taxon>Streptophyta</taxon>
        <taxon>Embryophyta</taxon>
        <taxon>Tracheophyta</taxon>
        <taxon>Spermatophyta</taxon>
        <taxon>Magnoliopsida</taxon>
        <taxon>eudicotyledons</taxon>
        <taxon>Gunneridae</taxon>
        <taxon>Pentapetalae</taxon>
        <taxon>rosids</taxon>
        <taxon>fabids</taxon>
        <taxon>Fabales</taxon>
        <taxon>Fabaceae</taxon>
        <taxon>Papilionoideae</taxon>
        <taxon>50 kb inversion clade</taxon>
        <taxon>NPAAA clade</taxon>
        <taxon>indigoferoid/millettioid clade</taxon>
        <taxon>Phaseoleae</taxon>
        <taxon>Glycine</taxon>
        <taxon>Glycine subgen. Soja</taxon>
    </lineage>
</organism>
<dbReference type="InterPro" id="IPR003165">
    <property type="entry name" value="Piwi"/>
</dbReference>
<dbReference type="GO" id="GO:1990904">
    <property type="term" value="C:ribonucleoprotein complex"/>
    <property type="evidence" value="ECO:0007669"/>
    <property type="project" value="UniProtKB-KW"/>
</dbReference>
<feature type="region of interest" description="Disordered" evidence="7">
    <location>
        <begin position="510"/>
        <end position="544"/>
    </location>
</feature>
<reference evidence="11 12" key="1">
    <citation type="submission" date="2018-09" db="EMBL/GenBank/DDBJ databases">
        <title>A high-quality reference genome of wild soybean provides a powerful tool to mine soybean genomes.</title>
        <authorList>
            <person name="Xie M."/>
            <person name="Chung C.Y.L."/>
            <person name="Li M.-W."/>
            <person name="Wong F.-L."/>
            <person name="Chan T.-F."/>
            <person name="Lam H.-M."/>
        </authorList>
    </citation>
    <scope>NUCLEOTIDE SEQUENCE [LARGE SCALE GENOMIC DNA]</scope>
    <source>
        <strain evidence="12">cv. W05</strain>
        <tissue evidence="11">Hypocotyl of etiolated seedlings</tissue>
    </source>
</reference>
<protein>
    <submittedName>
        <fullName evidence="11">Protein argonaute 16 isoform B</fullName>
    </submittedName>
</protein>
<feature type="domain" description="PAZ" evidence="8">
    <location>
        <begin position="274"/>
        <end position="390"/>
    </location>
</feature>
<comment type="similarity">
    <text evidence="1">Belongs to the argonaute family. Ago subfamily.</text>
</comment>
<dbReference type="GO" id="GO:0031047">
    <property type="term" value="P:regulatory ncRNA-mediated gene silencing"/>
    <property type="evidence" value="ECO:0007669"/>
    <property type="project" value="UniProtKB-KW"/>
</dbReference>
<gene>
    <name evidence="11" type="ORF">D0Y65_031155</name>
</gene>
<dbReference type="CDD" id="cd02846">
    <property type="entry name" value="PAZ_argonaute_like"/>
    <property type="match status" value="1"/>
</dbReference>
<dbReference type="EMBL" id="QZWG01000011">
    <property type="protein sequence ID" value="RZB81781.1"/>
    <property type="molecule type" value="Genomic_DNA"/>
</dbReference>
<dbReference type="CDD" id="cd01650">
    <property type="entry name" value="RT_nLTR_like"/>
    <property type="match status" value="1"/>
</dbReference>